<protein>
    <recommendedName>
        <fullName evidence="5">Transport permease protein</fullName>
    </recommendedName>
</protein>
<feature type="transmembrane region" description="Helical" evidence="5">
    <location>
        <begin position="157"/>
        <end position="176"/>
    </location>
</feature>
<name>A0A927CYU3_9BACI</name>
<evidence type="ECO:0000313" key="7">
    <source>
        <dbReference type="EMBL" id="MBD3108240.1"/>
    </source>
</evidence>
<dbReference type="GO" id="GO:0140359">
    <property type="term" value="F:ABC-type transporter activity"/>
    <property type="evidence" value="ECO:0007669"/>
    <property type="project" value="InterPro"/>
</dbReference>
<feature type="transmembrane region" description="Helical" evidence="5">
    <location>
        <begin position="121"/>
        <end position="145"/>
    </location>
</feature>
<sequence>MKTLFHLMLKDTLSDKISLTYAVLFPLGLMVGIDFFIDSPHNSFLLPTVISISLLFWNLQGLAFQIFRQKSKGVYRLIKITPMNMTEFIAAMMAVRTLISIVINLFIFVIGIYILDISVSFLLVLQWLCIMLAASLCFSALGFFISNISKNEGQINAFSNLLYLPMVFCTEAFYSLQNAPSFISFIGKCLPFHYVIQSLQTTLDEQAASVLTYLLLILLFTFFFFILSLWTITGRNKFTILGTKVTSEK</sequence>
<dbReference type="PANTHER" id="PTHR43027">
    <property type="entry name" value="DOXORUBICIN RESISTANCE ABC TRANSPORTER PERMEASE PROTEIN DRRC-RELATED"/>
    <property type="match status" value="1"/>
</dbReference>
<evidence type="ECO:0000259" key="6">
    <source>
        <dbReference type="PROSITE" id="PS51012"/>
    </source>
</evidence>
<keyword evidence="2 5" id="KW-0812">Transmembrane</keyword>
<evidence type="ECO:0000256" key="4">
    <source>
        <dbReference type="ARBA" id="ARBA00023136"/>
    </source>
</evidence>
<dbReference type="InterPro" id="IPR013525">
    <property type="entry name" value="ABC2_TM"/>
</dbReference>
<keyword evidence="4 5" id="KW-0472">Membrane</keyword>
<comment type="caution">
    <text evidence="7">The sequence shown here is derived from an EMBL/GenBank/DDBJ whole genome shotgun (WGS) entry which is preliminary data.</text>
</comment>
<organism evidence="7 8">
    <name type="scientific">Peribacillus faecalis</name>
    <dbReference type="NCBI Taxonomy" id="2772559"/>
    <lineage>
        <taxon>Bacteria</taxon>
        <taxon>Bacillati</taxon>
        <taxon>Bacillota</taxon>
        <taxon>Bacilli</taxon>
        <taxon>Bacillales</taxon>
        <taxon>Bacillaceae</taxon>
        <taxon>Peribacillus</taxon>
    </lineage>
</organism>
<comment type="similarity">
    <text evidence="5">Belongs to the ABC-2 integral membrane protein family.</text>
</comment>
<feature type="transmembrane region" description="Helical" evidence="5">
    <location>
        <begin position="210"/>
        <end position="232"/>
    </location>
</feature>
<reference evidence="7" key="1">
    <citation type="submission" date="2020-09" db="EMBL/GenBank/DDBJ databases">
        <title>Bacillus faecalis sp. nov., a moderately halophilic bacterium isolated from cow faeces.</title>
        <authorList>
            <person name="Jiang L."/>
            <person name="Lee J."/>
        </authorList>
    </citation>
    <scope>NUCLEOTIDE SEQUENCE</scope>
    <source>
        <strain evidence="7">AGMB 02131</strain>
    </source>
</reference>
<feature type="transmembrane region" description="Helical" evidence="5">
    <location>
        <begin position="88"/>
        <end position="115"/>
    </location>
</feature>
<dbReference type="AlphaFoldDB" id="A0A927CYU3"/>
<dbReference type="RefSeq" id="WP_190997786.1">
    <property type="nucleotide sequence ID" value="NZ_JACXSI010000015.1"/>
</dbReference>
<dbReference type="InterPro" id="IPR000412">
    <property type="entry name" value="ABC_2_transport"/>
</dbReference>
<feature type="domain" description="ABC transmembrane type-2" evidence="6">
    <location>
        <begin position="7"/>
        <end position="235"/>
    </location>
</feature>
<keyword evidence="5" id="KW-1003">Cell membrane</keyword>
<dbReference type="Proteomes" id="UP000602076">
    <property type="component" value="Unassembled WGS sequence"/>
</dbReference>
<evidence type="ECO:0000256" key="1">
    <source>
        <dbReference type="ARBA" id="ARBA00004141"/>
    </source>
</evidence>
<feature type="transmembrane region" description="Helical" evidence="5">
    <location>
        <begin position="43"/>
        <end position="67"/>
    </location>
</feature>
<dbReference type="PROSITE" id="PS51012">
    <property type="entry name" value="ABC_TM2"/>
    <property type="match status" value="1"/>
</dbReference>
<dbReference type="GO" id="GO:0043190">
    <property type="term" value="C:ATP-binding cassette (ABC) transporter complex"/>
    <property type="evidence" value="ECO:0007669"/>
    <property type="project" value="InterPro"/>
</dbReference>
<dbReference type="EMBL" id="JACXSI010000015">
    <property type="protein sequence ID" value="MBD3108240.1"/>
    <property type="molecule type" value="Genomic_DNA"/>
</dbReference>
<dbReference type="PANTHER" id="PTHR43027:SF1">
    <property type="entry name" value="DOXORUBICIN RESISTANCE ABC TRANSPORTER PERMEASE PROTEIN DRRC-RELATED"/>
    <property type="match status" value="1"/>
</dbReference>
<dbReference type="InterPro" id="IPR047817">
    <property type="entry name" value="ABC2_TM_bact-type"/>
</dbReference>
<dbReference type="Pfam" id="PF01061">
    <property type="entry name" value="ABC2_membrane"/>
    <property type="match status" value="1"/>
</dbReference>
<accession>A0A927CYU3</accession>
<evidence type="ECO:0000256" key="5">
    <source>
        <dbReference type="RuleBase" id="RU361157"/>
    </source>
</evidence>
<keyword evidence="8" id="KW-1185">Reference proteome</keyword>
<comment type="subcellular location">
    <subcellularLocation>
        <location evidence="5">Cell membrane</location>
        <topology evidence="5">Multi-pass membrane protein</topology>
    </subcellularLocation>
    <subcellularLocation>
        <location evidence="1">Membrane</location>
        <topology evidence="1">Multi-pass membrane protein</topology>
    </subcellularLocation>
</comment>
<dbReference type="InterPro" id="IPR052902">
    <property type="entry name" value="ABC-2_transporter"/>
</dbReference>
<proteinExistence type="inferred from homology"/>
<evidence type="ECO:0000313" key="8">
    <source>
        <dbReference type="Proteomes" id="UP000602076"/>
    </source>
</evidence>
<evidence type="ECO:0000256" key="2">
    <source>
        <dbReference type="ARBA" id="ARBA00022692"/>
    </source>
</evidence>
<dbReference type="PIRSF" id="PIRSF006648">
    <property type="entry name" value="DrrB"/>
    <property type="match status" value="1"/>
</dbReference>
<keyword evidence="5" id="KW-0813">Transport</keyword>
<feature type="transmembrane region" description="Helical" evidence="5">
    <location>
        <begin position="21"/>
        <end position="37"/>
    </location>
</feature>
<evidence type="ECO:0000256" key="3">
    <source>
        <dbReference type="ARBA" id="ARBA00022989"/>
    </source>
</evidence>
<keyword evidence="3 5" id="KW-1133">Transmembrane helix</keyword>
<gene>
    <name evidence="7" type="ORF">IEO70_07655</name>
</gene>